<comment type="caution">
    <text evidence="7">The sequence shown here is derived from an EMBL/GenBank/DDBJ whole genome shotgun (WGS) entry which is preliminary data.</text>
</comment>
<name>A0A427XW43_9TREE</name>
<feature type="region of interest" description="Disordered" evidence="5">
    <location>
        <begin position="413"/>
        <end position="560"/>
    </location>
</feature>
<protein>
    <recommendedName>
        <fullName evidence="6">Guanine nucleotide-binding protein-like 3 N-terminal domain-containing protein</fullName>
    </recommendedName>
</protein>
<dbReference type="GO" id="GO:0005525">
    <property type="term" value="F:GTP binding"/>
    <property type="evidence" value="ECO:0007669"/>
    <property type="project" value="UniProtKB-KW"/>
</dbReference>
<keyword evidence="2" id="KW-0547">Nucleotide-binding</keyword>
<dbReference type="GO" id="GO:0005730">
    <property type="term" value="C:nucleolus"/>
    <property type="evidence" value="ECO:0007669"/>
    <property type="project" value="TreeGrafter"/>
</dbReference>
<evidence type="ECO:0000313" key="8">
    <source>
        <dbReference type="Proteomes" id="UP000279259"/>
    </source>
</evidence>
<evidence type="ECO:0000256" key="4">
    <source>
        <dbReference type="ARBA" id="ARBA00023242"/>
    </source>
</evidence>
<keyword evidence="3" id="KW-0342">GTP-binding</keyword>
<feature type="compositionally biased region" description="Basic and acidic residues" evidence="5">
    <location>
        <begin position="67"/>
        <end position="84"/>
    </location>
</feature>
<feature type="compositionally biased region" description="Acidic residues" evidence="5">
    <location>
        <begin position="484"/>
        <end position="502"/>
    </location>
</feature>
<feature type="region of interest" description="Disordered" evidence="5">
    <location>
        <begin position="67"/>
        <end position="105"/>
    </location>
</feature>
<feature type="non-terminal residue" evidence="7">
    <location>
        <position position="617"/>
    </location>
</feature>
<dbReference type="Pfam" id="PF08701">
    <property type="entry name" value="GN3L_Grn1"/>
    <property type="match status" value="1"/>
</dbReference>
<gene>
    <name evidence="7" type="ORF">EHS25_005784</name>
</gene>
<feature type="domain" description="Guanine nucleotide-binding protein-like 3 N-terminal" evidence="6">
    <location>
        <begin position="14"/>
        <end position="87"/>
    </location>
</feature>
<feature type="compositionally biased region" description="Acidic residues" evidence="5">
    <location>
        <begin position="427"/>
        <end position="473"/>
    </location>
</feature>
<reference evidence="7 8" key="1">
    <citation type="submission" date="2018-11" db="EMBL/GenBank/DDBJ databases">
        <title>Genome sequence of Saitozyma podzolica DSM 27192.</title>
        <authorList>
            <person name="Aliyu H."/>
            <person name="Gorte O."/>
            <person name="Ochsenreither K."/>
        </authorList>
    </citation>
    <scope>NUCLEOTIDE SEQUENCE [LARGE SCALE GENOMIC DNA]</scope>
    <source>
        <strain evidence="7 8">DSM 27192</strain>
    </source>
</reference>
<sequence>MPRIRKKTSNRQNTRDRAKITKKVAESRKKTKRDSKRDTTWKSKKKADPGIPNSFFLKDKVLAQQAAEKRRDEEAKIARREAAKGKQPATEEEDDAPGISSLPKSAVLSGDVLDRADVVMQVVDARDILGGRSGYVEGLVKEAGGNFALLVNKIVFKPGSPTFRRRRTSSSPSSPLPVPLPPPRPPSWKERAHRRSQVLVGAEILQFERRARHRPDGSPLRGQDLCAQLVAPIPSSGVAGSTPTMANAKHPEPTTKVPVEVRVDLGDVVVRVIDTPGWEHAEDDDEDNDDEEDQEDEEEGLSEEKLAKWDALEARVAGDMLRRNLGRVDRVKDVLPLEGDNDAFLTGLARANGRVRKHGDPDLEAAARIVVRDWAHNTFPYYCTLPKLGGKKEMKAKGKGLVRFRSGEVDSREVILDDDYTAMAGPSDEDDEEEDEDDEDGFPAGELGEEEDEDEDEDDEEVEIEGEELDLESGPEPSSGSSIADDDEDDEDEDEEDEEELPEPSSRKNKRKAPDSPVAPVSKRKRVSFGAKAQFQVPGKTNGKSPSKAHERAAKGASDVKGILKRSADVLVPKADKKAKVVKVANSAAPAAAVVTAQTKKGKATKDKPVATGDGDA</sequence>
<dbReference type="InterPro" id="IPR050755">
    <property type="entry name" value="TRAFAC_YlqF/YawG_RiboMat"/>
</dbReference>
<dbReference type="InterPro" id="IPR014813">
    <property type="entry name" value="Gnl3_N_dom"/>
</dbReference>
<feature type="region of interest" description="Disordered" evidence="5">
    <location>
        <begin position="274"/>
        <end position="304"/>
    </location>
</feature>
<dbReference type="PANTHER" id="PTHR11089">
    <property type="entry name" value="GTP-BINDING PROTEIN-RELATED"/>
    <property type="match status" value="1"/>
</dbReference>
<dbReference type="AlphaFoldDB" id="A0A427XW43"/>
<proteinExistence type="predicted"/>
<dbReference type="OrthoDB" id="10266128at2759"/>
<evidence type="ECO:0000256" key="3">
    <source>
        <dbReference type="ARBA" id="ARBA00023134"/>
    </source>
</evidence>
<evidence type="ECO:0000256" key="1">
    <source>
        <dbReference type="ARBA" id="ARBA00004123"/>
    </source>
</evidence>
<feature type="compositionally biased region" description="Basic and acidic residues" evidence="5">
    <location>
        <begin position="13"/>
        <end position="28"/>
    </location>
</feature>
<feature type="region of interest" description="Disordered" evidence="5">
    <location>
        <begin position="596"/>
        <end position="617"/>
    </location>
</feature>
<dbReference type="PANTHER" id="PTHR11089:SF30">
    <property type="entry name" value="GUANINE NUCLEOTIDE-BINDING PROTEIN-LIKE 3 HOMOLOG"/>
    <property type="match status" value="1"/>
</dbReference>
<evidence type="ECO:0000313" key="7">
    <source>
        <dbReference type="EMBL" id="RSH83074.1"/>
    </source>
</evidence>
<dbReference type="Proteomes" id="UP000279259">
    <property type="component" value="Unassembled WGS sequence"/>
</dbReference>
<keyword evidence="8" id="KW-1185">Reference proteome</keyword>
<dbReference type="STRING" id="1890683.A0A427XW43"/>
<evidence type="ECO:0000256" key="2">
    <source>
        <dbReference type="ARBA" id="ARBA00022741"/>
    </source>
</evidence>
<feature type="compositionally biased region" description="Pro residues" evidence="5">
    <location>
        <begin position="174"/>
        <end position="186"/>
    </location>
</feature>
<evidence type="ECO:0000259" key="6">
    <source>
        <dbReference type="Pfam" id="PF08701"/>
    </source>
</evidence>
<dbReference type="EMBL" id="RSCD01000025">
    <property type="protein sequence ID" value="RSH83074.1"/>
    <property type="molecule type" value="Genomic_DNA"/>
</dbReference>
<comment type="subcellular location">
    <subcellularLocation>
        <location evidence="1">Nucleus</location>
    </subcellularLocation>
</comment>
<keyword evidence="4" id="KW-0539">Nucleus</keyword>
<feature type="compositionally biased region" description="Acidic residues" evidence="5">
    <location>
        <begin position="281"/>
        <end position="301"/>
    </location>
</feature>
<feature type="region of interest" description="Disordered" evidence="5">
    <location>
        <begin position="160"/>
        <end position="192"/>
    </location>
</feature>
<accession>A0A427XW43</accession>
<evidence type="ECO:0000256" key="5">
    <source>
        <dbReference type="SAM" id="MobiDB-lite"/>
    </source>
</evidence>
<organism evidence="7 8">
    <name type="scientific">Saitozyma podzolica</name>
    <dbReference type="NCBI Taxonomy" id="1890683"/>
    <lineage>
        <taxon>Eukaryota</taxon>
        <taxon>Fungi</taxon>
        <taxon>Dikarya</taxon>
        <taxon>Basidiomycota</taxon>
        <taxon>Agaricomycotina</taxon>
        <taxon>Tremellomycetes</taxon>
        <taxon>Tremellales</taxon>
        <taxon>Trimorphomycetaceae</taxon>
        <taxon>Saitozyma</taxon>
    </lineage>
</organism>
<feature type="region of interest" description="Disordered" evidence="5">
    <location>
        <begin position="1"/>
        <end position="53"/>
    </location>
</feature>